<protein>
    <submittedName>
        <fullName evidence="3">WYL domain-containing protein</fullName>
    </submittedName>
</protein>
<dbReference type="PANTHER" id="PTHR34580:SF1">
    <property type="entry name" value="PROTEIN PAFC"/>
    <property type="match status" value="1"/>
</dbReference>
<organism evidence="3">
    <name type="scientific">Streptantibioticus silvisoli</name>
    <dbReference type="NCBI Taxonomy" id="2705255"/>
    <lineage>
        <taxon>Bacteria</taxon>
        <taxon>Bacillati</taxon>
        <taxon>Actinomycetota</taxon>
        <taxon>Actinomycetes</taxon>
        <taxon>Kitasatosporales</taxon>
        <taxon>Streptomycetaceae</taxon>
        <taxon>Streptantibioticus</taxon>
    </lineage>
</organism>
<dbReference type="PROSITE" id="PS52050">
    <property type="entry name" value="WYL"/>
    <property type="match status" value="1"/>
</dbReference>
<dbReference type="InterPro" id="IPR026881">
    <property type="entry name" value="WYL_dom"/>
</dbReference>
<reference evidence="3" key="1">
    <citation type="submission" date="2023-05" db="EMBL/GenBank/DDBJ databases">
        <title>Streptantibioticus silvisoli sp. nov., acidotolerant actinomycetes 1 from pine litter.</title>
        <authorList>
            <person name="Swiecimska M."/>
            <person name="Golinska P."/>
            <person name="Sangal V."/>
            <person name="Wachnowicz B."/>
            <person name="Goodfellow M."/>
        </authorList>
    </citation>
    <scope>NUCLEOTIDE SEQUENCE</scope>
    <source>
        <strain evidence="3">SL13</strain>
    </source>
</reference>
<evidence type="ECO:0000313" key="3">
    <source>
        <dbReference type="EMBL" id="MDI5970898.1"/>
    </source>
</evidence>
<name>A0AA90H4N0_9ACTN</name>
<dbReference type="EMBL" id="JABXJJ020000018">
    <property type="protein sequence ID" value="MDI5970898.1"/>
    <property type="molecule type" value="Genomic_DNA"/>
</dbReference>
<evidence type="ECO:0000259" key="2">
    <source>
        <dbReference type="Pfam" id="PF13280"/>
    </source>
</evidence>
<dbReference type="RefSeq" id="WP_271313587.1">
    <property type="nucleotide sequence ID" value="NZ_JABXJJ020000018.1"/>
</dbReference>
<feature type="domain" description="Helix-turn-helix type 11" evidence="1">
    <location>
        <begin position="6"/>
        <end position="60"/>
    </location>
</feature>
<dbReference type="InterPro" id="IPR013196">
    <property type="entry name" value="HTH_11"/>
</dbReference>
<dbReference type="InterPro" id="IPR036390">
    <property type="entry name" value="WH_DNA-bd_sf"/>
</dbReference>
<dbReference type="SUPFAM" id="SSF46785">
    <property type="entry name" value="Winged helix' DNA-binding domain"/>
    <property type="match status" value="1"/>
</dbReference>
<dbReference type="InterPro" id="IPR036388">
    <property type="entry name" value="WH-like_DNA-bd_sf"/>
</dbReference>
<comment type="caution">
    <text evidence="3">The sequence shown here is derived from an EMBL/GenBank/DDBJ whole genome shotgun (WGS) entry which is preliminary data.</text>
</comment>
<dbReference type="AlphaFoldDB" id="A0AA90H4N0"/>
<sequence>MNRTDRLYALVEELRAVAPRPRSAAWLARRFEVSVRTVERDLEALRRSGLPIRSATGRAGGHSLDRDRTLPPVTLTAGEALAVSVALRAAEPTPFAAAARRAGQKVLAVLPADVRRREAALARQVRRIGDHAPVGSAKLGDVIGDALVAGRVLRLAYTDRAGAVTTRDVEPLGLLWGPHGWYLAGWCRLRSAVRGFQLDRIASAELSDERAAPREPQWVAELERLDAEPFAR</sequence>
<dbReference type="InterPro" id="IPR051534">
    <property type="entry name" value="CBASS_pafABC_assoc_protein"/>
</dbReference>
<proteinExistence type="predicted"/>
<feature type="domain" description="WYL" evidence="2">
    <location>
        <begin position="142"/>
        <end position="205"/>
    </location>
</feature>
<dbReference type="Pfam" id="PF13280">
    <property type="entry name" value="WYL"/>
    <property type="match status" value="1"/>
</dbReference>
<dbReference type="Gene3D" id="1.10.10.10">
    <property type="entry name" value="Winged helix-like DNA-binding domain superfamily/Winged helix DNA-binding domain"/>
    <property type="match status" value="1"/>
</dbReference>
<accession>A0AA90H4N0</accession>
<dbReference type="Pfam" id="PF08279">
    <property type="entry name" value="HTH_11"/>
    <property type="match status" value="1"/>
</dbReference>
<dbReference type="PANTHER" id="PTHR34580">
    <property type="match status" value="1"/>
</dbReference>
<evidence type="ECO:0000259" key="1">
    <source>
        <dbReference type="Pfam" id="PF08279"/>
    </source>
</evidence>
<gene>
    <name evidence="3" type="ORF">POF50_016370</name>
</gene>